<comment type="similarity">
    <text evidence="3">Belongs to the nicotinamide ribonucleoside (NR) uptake permease (TC 4.B.1) family.</text>
</comment>
<feature type="transmembrane region" description="Helical" evidence="10">
    <location>
        <begin position="192"/>
        <end position="210"/>
    </location>
</feature>
<evidence type="ECO:0000256" key="7">
    <source>
        <dbReference type="ARBA" id="ARBA00022692"/>
    </source>
</evidence>
<comment type="subcellular location">
    <subcellularLocation>
        <location evidence="2">Cell membrane</location>
        <topology evidence="2">Multi-pass membrane protein</topology>
    </subcellularLocation>
</comment>
<feature type="transmembrane region" description="Helical" evidence="10">
    <location>
        <begin position="144"/>
        <end position="163"/>
    </location>
</feature>
<protein>
    <recommendedName>
        <fullName evidence="4">Nicotinamide riboside transporter PnuC</fullName>
    </recommendedName>
</protein>
<dbReference type="NCBIfam" id="TIGR01528">
    <property type="entry name" value="NMN_trans_PnuC"/>
    <property type="match status" value="1"/>
</dbReference>
<dbReference type="InterPro" id="IPR006419">
    <property type="entry name" value="NMN_transpt_PnuC"/>
</dbReference>
<keyword evidence="6" id="KW-1003">Cell membrane</keyword>
<evidence type="ECO:0000256" key="8">
    <source>
        <dbReference type="ARBA" id="ARBA00022989"/>
    </source>
</evidence>
<feature type="transmembrane region" description="Helical" evidence="10">
    <location>
        <begin position="170"/>
        <end position="186"/>
    </location>
</feature>
<feature type="transmembrane region" description="Helical" evidence="10">
    <location>
        <begin position="48"/>
        <end position="66"/>
    </location>
</feature>
<evidence type="ECO:0000256" key="9">
    <source>
        <dbReference type="ARBA" id="ARBA00023136"/>
    </source>
</evidence>
<keyword evidence="8 10" id="KW-1133">Transmembrane helix</keyword>
<evidence type="ECO:0000256" key="4">
    <source>
        <dbReference type="ARBA" id="ARBA00017522"/>
    </source>
</evidence>
<gene>
    <name evidence="11" type="ORF">SAMN05660420_02957</name>
</gene>
<evidence type="ECO:0000256" key="1">
    <source>
        <dbReference type="ARBA" id="ARBA00002672"/>
    </source>
</evidence>
<evidence type="ECO:0000256" key="2">
    <source>
        <dbReference type="ARBA" id="ARBA00004651"/>
    </source>
</evidence>
<name>A0A1H4DH33_9BACT</name>
<feature type="transmembrane region" description="Helical" evidence="10">
    <location>
        <begin position="72"/>
        <end position="91"/>
    </location>
</feature>
<dbReference type="AlphaFoldDB" id="A0A1H4DH33"/>
<proteinExistence type="inferred from homology"/>
<dbReference type="OrthoDB" id="9791248at2"/>
<evidence type="ECO:0000256" key="3">
    <source>
        <dbReference type="ARBA" id="ARBA00006669"/>
    </source>
</evidence>
<evidence type="ECO:0000313" key="11">
    <source>
        <dbReference type="EMBL" id="SEA72065.1"/>
    </source>
</evidence>
<dbReference type="GO" id="GO:0005886">
    <property type="term" value="C:plasma membrane"/>
    <property type="evidence" value="ECO:0007669"/>
    <property type="project" value="UniProtKB-SubCell"/>
</dbReference>
<feature type="transmembrane region" description="Helical" evidence="10">
    <location>
        <begin position="112"/>
        <end position="132"/>
    </location>
</feature>
<dbReference type="PANTHER" id="PTHR36122">
    <property type="entry name" value="NICOTINAMIDE RIBOSIDE TRANSPORTER PNUC"/>
    <property type="match status" value="1"/>
</dbReference>
<keyword evidence="7 10" id="KW-0812">Transmembrane</keyword>
<dbReference type="RefSeq" id="WP_092350213.1">
    <property type="nucleotide sequence ID" value="NZ_FNQN01000010.1"/>
</dbReference>
<sequence length="220" mass="25084">MENNLISNLFSGAIPWLQLLGTTPLEIIATLSAVMGVILIARQNILGWPLGILWAVISAWLAFTQWQLVSDGILYLAYIPIQLYCWSIWLRSGGVQQDQPFIPTWMPRQKQCFITIAALVAIAAWAVGISGLAAKVSWVPEPTLLWRDSTTTVLNFFAQFLQARKRMENWLFWLIVNLLGIHIYWVKGAPIYSIQYAIFLGLGIYGWVQWHHSSRQQKQL</sequence>
<evidence type="ECO:0000256" key="6">
    <source>
        <dbReference type="ARBA" id="ARBA00022475"/>
    </source>
</evidence>
<feature type="transmembrane region" description="Helical" evidence="10">
    <location>
        <begin position="20"/>
        <end position="41"/>
    </location>
</feature>
<organism evidence="11 12">
    <name type="scientific">Desulfuromusa kysingii</name>
    <dbReference type="NCBI Taxonomy" id="37625"/>
    <lineage>
        <taxon>Bacteria</taxon>
        <taxon>Pseudomonadati</taxon>
        <taxon>Thermodesulfobacteriota</taxon>
        <taxon>Desulfuromonadia</taxon>
        <taxon>Desulfuromonadales</taxon>
        <taxon>Geopsychrobacteraceae</taxon>
        <taxon>Desulfuromusa</taxon>
    </lineage>
</organism>
<evidence type="ECO:0000256" key="5">
    <source>
        <dbReference type="ARBA" id="ARBA00022448"/>
    </source>
</evidence>
<dbReference type="STRING" id="37625.SAMN05660420_02957"/>
<evidence type="ECO:0000256" key="10">
    <source>
        <dbReference type="SAM" id="Phobius"/>
    </source>
</evidence>
<dbReference type="Proteomes" id="UP000199409">
    <property type="component" value="Unassembled WGS sequence"/>
</dbReference>
<keyword evidence="5" id="KW-0813">Transport</keyword>
<accession>A0A1H4DH33</accession>
<keyword evidence="12" id="KW-1185">Reference proteome</keyword>
<evidence type="ECO:0000313" key="12">
    <source>
        <dbReference type="Proteomes" id="UP000199409"/>
    </source>
</evidence>
<dbReference type="Pfam" id="PF04973">
    <property type="entry name" value="NMN_transporter"/>
    <property type="match status" value="1"/>
</dbReference>
<keyword evidence="9 10" id="KW-0472">Membrane</keyword>
<reference evidence="11 12" key="1">
    <citation type="submission" date="2016-10" db="EMBL/GenBank/DDBJ databases">
        <authorList>
            <person name="de Groot N.N."/>
        </authorList>
    </citation>
    <scope>NUCLEOTIDE SEQUENCE [LARGE SCALE GENOMIC DNA]</scope>
    <source>
        <strain evidence="11 12">DSM 7343</strain>
    </source>
</reference>
<dbReference type="PANTHER" id="PTHR36122:SF2">
    <property type="entry name" value="NICOTINAMIDE RIBOSIDE TRANSPORTER PNUC"/>
    <property type="match status" value="1"/>
</dbReference>
<comment type="function">
    <text evidence="1">Required for nicotinamide riboside transport across the inner membrane.</text>
</comment>
<dbReference type="GO" id="GO:0034257">
    <property type="term" value="F:nicotinamide riboside transmembrane transporter activity"/>
    <property type="evidence" value="ECO:0007669"/>
    <property type="project" value="InterPro"/>
</dbReference>
<dbReference type="EMBL" id="FNQN01000010">
    <property type="protein sequence ID" value="SEA72065.1"/>
    <property type="molecule type" value="Genomic_DNA"/>
</dbReference>